<organism evidence="1">
    <name type="scientific">Rhizophagus irregularis (strain DAOM 181602 / DAOM 197198 / MUCL 43194)</name>
    <name type="common">Arbuscular mycorrhizal fungus</name>
    <name type="synonym">Glomus intraradices</name>
    <dbReference type="NCBI Taxonomy" id="747089"/>
    <lineage>
        <taxon>Eukaryota</taxon>
        <taxon>Fungi</taxon>
        <taxon>Fungi incertae sedis</taxon>
        <taxon>Mucoromycota</taxon>
        <taxon>Glomeromycotina</taxon>
        <taxon>Glomeromycetes</taxon>
        <taxon>Glomerales</taxon>
        <taxon>Glomeraceae</taxon>
        <taxon>Rhizophagus</taxon>
    </lineage>
</organism>
<sequence>MINEVTRVVITEGSEKCQVLGNFHKSNQDNNASSTQHNQNNIEEVVDLLTSEESINVFLARQRLRFVKENLNKQEMKDLIIDIMAISETNINYQQEYYINQDIKSKVYSIIFSERDQKTKGSGTALECDS</sequence>
<gene>
    <name evidence="1" type="ORF">GLOINDRAFT_6380</name>
</gene>
<evidence type="ECO:0000313" key="1">
    <source>
        <dbReference type="EMBL" id="ESA02579.1"/>
    </source>
</evidence>
<dbReference type="EMBL" id="KI295608">
    <property type="protein sequence ID" value="ESA02579.1"/>
    <property type="molecule type" value="Genomic_DNA"/>
</dbReference>
<dbReference type="AlphaFoldDB" id="U9T328"/>
<name>U9T328_RHIID</name>
<proteinExistence type="predicted"/>
<reference evidence="1" key="1">
    <citation type="submission" date="2013-07" db="EMBL/GenBank/DDBJ databases">
        <title>The genome of an arbuscular mycorrhizal fungus provides insights into the evolution of the oldest plant symbiosis.</title>
        <authorList>
            <consortium name="DOE Joint Genome Institute"/>
            <person name="Tisserant E."/>
            <person name="Malbreil M."/>
            <person name="Kuo A."/>
            <person name="Kohler A."/>
            <person name="Symeonidi A."/>
            <person name="Balestrini R."/>
            <person name="Charron P."/>
            <person name="Duensing N."/>
            <person name="Frei-dit-Frey N."/>
            <person name="Gianinazzi-Pearson V."/>
            <person name="Gilbert B."/>
            <person name="Handa Y."/>
            <person name="Hijri M."/>
            <person name="Kaul R."/>
            <person name="Kawaguchi M."/>
            <person name="Krajinski F."/>
            <person name="Lammers P."/>
            <person name="Lapierre D."/>
            <person name="Masclaux F.G."/>
            <person name="Murat C."/>
            <person name="Morin E."/>
            <person name="Ndikumana S."/>
            <person name="Pagni M."/>
            <person name="Petitpierre D."/>
            <person name="Requena N."/>
            <person name="Rosikiewicz P."/>
            <person name="Riley R."/>
            <person name="Saito K."/>
            <person name="San Clemente H."/>
            <person name="Shapiro H."/>
            <person name="van Tuinen D."/>
            <person name="Becard G."/>
            <person name="Bonfante P."/>
            <person name="Paszkowski U."/>
            <person name="Shachar-Hill Y."/>
            <person name="Young J.P."/>
            <person name="Sanders I.R."/>
            <person name="Henrissat B."/>
            <person name="Rensing S.A."/>
            <person name="Grigoriev I.V."/>
            <person name="Corradi N."/>
            <person name="Roux C."/>
            <person name="Martin F."/>
        </authorList>
    </citation>
    <scope>NUCLEOTIDE SEQUENCE</scope>
    <source>
        <strain evidence="1">DAOM 197198</strain>
    </source>
</reference>
<dbReference type="HOGENOM" id="CLU_130018_0_0_1"/>
<protein>
    <submittedName>
        <fullName evidence="1">Uncharacterized protein</fullName>
    </submittedName>
</protein>
<accession>U9T328</accession>